<dbReference type="EMBL" id="PXWF02000251">
    <property type="protein sequence ID" value="PWF45499.1"/>
    <property type="molecule type" value="Genomic_DNA"/>
</dbReference>
<keyword evidence="1" id="KW-1133">Transmembrane helix</keyword>
<reference evidence="2 3" key="1">
    <citation type="submission" date="2018-04" db="EMBL/GenBank/DDBJ databases">
        <title>Massilia violaceinigra sp. nov., a novel purple-pigmented bacterium isolated from Tianshan glacier, Xinjiang, China.</title>
        <authorList>
            <person name="Wang H."/>
        </authorList>
    </citation>
    <scope>NUCLEOTIDE SEQUENCE [LARGE SCALE GENOMIC DNA]</scope>
    <source>
        <strain evidence="2 3">B448-2</strain>
    </source>
</reference>
<keyword evidence="3" id="KW-1185">Reference proteome</keyword>
<accession>A0A2U2HHZ8</accession>
<comment type="caution">
    <text evidence="2">The sequence shown here is derived from an EMBL/GenBank/DDBJ whole genome shotgun (WGS) entry which is preliminary data.</text>
</comment>
<evidence type="ECO:0000313" key="2">
    <source>
        <dbReference type="EMBL" id="PWF45499.1"/>
    </source>
</evidence>
<keyword evidence="1" id="KW-0472">Membrane</keyword>
<feature type="transmembrane region" description="Helical" evidence="1">
    <location>
        <begin position="64"/>
        <end position="85"/>
    </location>
</feature>
<evidence type="ECO:0000256" key="1">
    <source>
        <dbReference type="SAM" id="Phobius"/>
    </source>
</evidence>
<sequence>MAASSLSFPGRSRICLSPSLPAGSYALWAHAAWSGSQALRDALARANAIGPGDFEVRAARLMPAGASLVLWSLAIIGLGACWLVGNGA</sequence>
<keyword evidence="1" id="KW-0812">Transmembrane</keyword>
<dbReference type="AlphaFoldDB" id="A0A2U2HHZ8"/>
<gene>
    <name evidence="2" type="ORF">C7C56_017280</name>
</gene>
<protein>
    <submittedName>
        <fullName evidence="2">Uncharacterized protein</fullName>
    </submittedName>
</protein>
<dbReference type="RefSeq" id="WP_106758613.1">
    <property type="nucleotide sequence ID" value="NZ_PXWF02000251.1"/>
</dbReference>
<proteinExistence type="predicted"/>
<organism evidence="2 3">
    <name type="scientific">Massilia glaciei</name>
    <dbReference type="NCBI Taxonomy" id="1524097"/>
    <lineage>
        <taxon>Bacteria</taxon>
        <taxon>Pseudomonadati</taxon>
        <taxon>Pseudomonadota</taxon>
        <taxon>Betaproteobacteria</taxon>
        <taxon>Burkholderiales</taxon>
        <taxon>Oxalobacteraceae</taxon>
        <taxon>Telluria group</taxon>
        <taxon>Massilia</taxon>
    </lineage>
</organism>
<name>A0A2U2HHZ8_9BURK</name>
<evidence type="ECO:0000313" key="3">
    <source>
        <dbReference type="Proteomes" id="UP000241421"/>
    </source>
</evidence>
<dbReference type="Proteomes" id="UP000241421">
    <property type="component" value="Unassembled WGS sequence"/>
</dbReference>